<feature type="region of interest" description="Disordered" evidence="1">
    <location>
        <begin position="231"/>
        <end position="260"/>
    </location>
</feature>
<feature type="domain" description="Myb/SANT-like" evidence="2">
    <location>
        <begin position="100"/>
        <end position="138"/>
    </location>
</feature>
<feature type="compositionally biased region" description="Polar residues" evidence="1">
    <location>
        <begin position="233"/>
        <end position="242"/>
    </location>
</feature>
<proteinExistence type="predicted"/>
<dbReference type="AlphaFoldDB" id="A0A2T7C6C5"/>
<dbReference type="Proteomes" id="UP000244336">
    <property type="component" value="Chromosome 9"/>
</dbReference>
<organism evidence="3 4">
    <name type="scientific">Panicum hallii var. hallii</name>
    <dbReference type="NCBI Taxonomy" id="1504633"/>
    <lineage>
        <taxon>Eukaryota</taxon>
        <taxon>Viridiplantae</taxon>
        <taxon>Streptophyta</taxon>
        <taxon>Embryophyta</taxon>
        <taxon>Tracheophyta</taxon>
        <taxon>Spermatophyta</taxon>
        <taxon>Magnoliopsida</taxon>
        <taxon>Liliopsida</taxon>
        <taxon>Poales</taxon>
        <taxon>Poaceae</taxon>
        <taxon>PACMAD clade</taxon>
        <taxon>Panicoideae</taxon>
        <taxon>Panicodae</taxon>
        <taxon>Paniceae</taxon>
        <taxon>Panicinae</taxon>
        <taxon>Panicum</taxon>
        <taxon>Panicum sect. Panicum</taxon>
    </lineage>
</organism>
<dbReference type="Gramene" id="PUZ38877">
    <property type="protein sequence ID" value="PUZ38877"/>
    <property type="gene ID" value="GQ55_9G230900"/>
</dbReference>
<evidence type="ECO:0000256" key="1">
    <source>
        <dbReference type="SAM" id="MobiDB-lite"/>
    </source>
</evidence>
<name>A0A2T7C6C5_9POAL</name>
<evidence type="ECO:0000259" key="2">
    <source>
        <dbReference type="Pfam" id="PF12776"/>
    </source>
</evidence>
<gene>
    <name evidence="3" type="ORF">GQ55_9G230900</name>
</gene>
<protein>
    <recommendedName>
        <fullName evidence="2">Myb/SANT-like domain-containing protein</fullName>
    </recommendedName>
</protein>
<reference evidence="3 4" key="1">
    <citation type="submission" date="2018-04" db="EMBL/GenBank/DDBJ databases">
        <title>WGS assembly of Panicum hallii var. hallii HAL2.</title>
        <authorList>
            <person name="Lovell J."/>
            <person name="Jenkins J."/>
            <person name="Lowry D."/>
            <person name="Mamidi S."/>
            <person name="Sreedasyam A."/>
            <person name="Weng X."/>
            <person name="Barry K."/>
            <person name="Bonette J."/>
            <person name="Campitelli B."/>
            <person name="Daum C."/>
            <person name="Gordon S."/>
            <person name="Gould B."/>
            <person name="Lipzen A."/>
            <person name="MacQueen A."/>
            <person name="Palacio-Mejia J."/>
            <person name="Plott C."/>
            <person name="Shakirov E."/>
            <person name="Shu S."/>
            <person name="Yoshinaga Y."/>
            <person name="Zane M."/>
            <person name="Rokhsar D."/>
            <person name="Grimwood J."/>
            <person name="Schmutz J."/>
            <person name="Juenger T."/>
        </authorList>
    </citation>
    <scope>NUCLEOTIDE SEQUENCE [LARGE SCALE GENOMIC DNA]</scope>
    <source>
        <strain evidence="4">cv. HAL2</strain>
    </source>
</reference>
<accession>A0A2T7C6C5</accession>
<feature type="region of interest" description="Disordered" evidence="1">
    <location>
        <begin position="185"/>
        <end position="208"/>
    </location>
</feature>
<dbReference type="EMBL" id="CM009757">
    <property type="protein sequence ID" value="PUZ38877.1"/>
    <property type="molecule type" value="Genomic_DNA"/>
</dbReference>
<evidence type="ECO:0000313" key="4">
    <source>
        <dbReference type="Proteomes" id="UP000244336"/>
    </source>
</evidence>
<dbReference type="Pfam" id="PF12776">
    <property type="entry name" value="Myb_DNA-bind_3"/>
    <property type="match status" value="1"/>
</dbReference>
<dbReference type="InterPro" id="IPR024752">
    <property type="entry name" value="Myb/SANT-like_dom"/>
</dbReference>
<sequence>MTANQYCSEVMPGRGRAQIAVQGDLSNGRGLMNVDTEHDTTEPTPEIGNASNFYCICTLKIAKWSHEMKLFLIGLLKDHDVPGFRTHNAWSKEAWTNIKEQDLKKDYRVVKELQEESGFGWDSERKMVMAPPNVWANFAARKNNSDALTWQDKSFPYFYDLFALYDGRYAEGRTRHGMDHYANKAKNASNPSTQQAPARETYQSPSPTWPAEFDSGLQFPFDEEAGVTPVHHMQTSPSSTPTPLEGTESRCGKKQKTKSCSPEEGFHERYLKLKREEIDRFAAIEEKKLEDPYSINKCITVLESLNDLQMGDILLASDIFQNKNNREVFLSFQGDAIRLAWVKREIGRLEAEKN</sequence>
<dbReference type="PANTHER" id="PTHR47072:SF4">
    <property type="entry name" value="MYB_SANT-LIKE DOMAIN-CONTAINING PROTEIN"/>
    <property type="match status" value="1"/>
</dbReference>
<feature type="compositionally biased region" description="Polar residues" evidence="1">
    <location>
        <begin position="186"/>
        <end position="206"/>
    </location>
</feature>
<keyword evidence="4" id="KW-1185">Reference proteome</keyword>
<dbReference type="PANTHER" id="PTHR47072">
    <property type="match status" value="1"/>
</dbReference>
<dbReference type="OrthoDB" id="683390at2759"/>
<dbReference type="STRING" id="1504633.A0A2T7C6C5"/>
<evidence type="ECO:0000313" key="3">
    <source>
        <dbReference type="EMBL" id="PUZ38877.1"/>
    </source>
</evidence>